<proteinExistence type="predicted"/>
<dbReference type="RefSeq" id="WP_253835713.1">
    <property type="nucleotide sequence ID" value="NZ_JAMTCS010000006.1"/>
</dbReference>
<feature type="compositionally biased region" description="Pro residues" evidence="1">
    <location>
        <begin position="133"/>
        <end position="143"/>
    </location>
</feature>
<feature type="compositionally biased region" description="Basic and acidic residues" evidence="1">
    <location>
        <begin position="118"/>
        <end position="127"/>
    </location>
</feature>
<name>A0A9X2G386_9MICO</name>
<keyword evidence="3" id="KW-1185">Reference proteome</keyword>
<dbReference type="Proteomes" id="UP001139493">
    <property type="component" value="Unassembled WGS sequence"/>
</dbReference>
<evidence type="ECO:0000313" key="3">
    <source>
        <dbReference type="Proteomes" id="UP001139493"/>
    </source>
</evidence>
<dbReference type="AlphaFoldDB" id="A0A9X2G386"/>
<reference evidence="2" key="1">
    <citation type="submission" date="2022-06" db="EMBL/GenBank/DDBJ databases">
        <title>Genomic Encyclopedia of Archaeal and Bacterial Type Strains, Phase II (KMG-II): from individual species to whole genera.</title>
        <authorList>
            <person name="Goeker M."/>
        </authorList>
    </citation>
    <scope>NUCLEOTIDE SEQUENCE</scope>
    <source>
        <strain evidence="2">DSM 26652</strain>
    </source>
</reference>
<sequence>MPFGRAVVMVPIMARHNLRSRWTTDLYESSQPTVSRIWRYLIALLGQVTASDRKHLAEALKIGLVLIDGTPIPTGNHAGTGTGTTNFSGKHRKHALNIQAAARLGGDLVAVSVPVRGSRHDSGRWKELAGPTRSPPPGPAMSC</sequence>
<evidence type="ECO:0000256" key="1">
    <source>
        <dbReference type="SAM" id="MobiDB-lite"/>
    </source>
</evidence>
<accession>A0A9X2G386</accession>
<feature type="region of interest" description="Disordered" evidence="1">
    <location>
        <begin position="118"/>
        <end position="143"/>
    </location>
</feature>
<evidence type="ECO:0000313" key="2">
    <source>
        <dbReference type="EMBL" id="MCP2264878.1"/>
    </source>
</evidence>
<dbReference type="EMBL" id="JAMTCS010000006">
    <property type="protein sequence ID" value="MCP2264878.1"/>
    <property type="molecule type" value="Genomic_DNA"/>
</dbReference>
<protein>
    <recommendedName>
        <fullName evidence="4">DDE superfamily endonuclease</fullName>
    </recommendedName>
</protein>
<comment type="caution">
    <text evidence="2">The sequence shown here is derived from an EMBL/GenBank/DDBJ whole genome shotgun (WGS) entry which is preliminary data.</text>
</comment>
<gene>
    <name evidence="2" type="ORF">APR03_002221</name>
</gene>
<organism evidence="2 3">
    <name type="scientific">Promicromonospora thailandica</name>
    <dbReference type="NCBI Taxonomy" id="765201"/>
    <lineage>
        <taxon>Bacteria</taxon>
        <taxon>Bacillati</taxon>
        <taxon>Actinomycetota</taxon>
        <taxon>Actinomycetes</taxon>
        <taxon>Micrococcales</taxon>
        <taxon>Promicromonosporaceae</taxon>
        <taxon>Promicromonospora</taxon>
    </lineage>
</organism>
<evidence type="ECO:0008006" key="4">
    <source>
        <dbReference type="Google" id="ProtNLM"/>
    </source>
</evidence>